<feature type="signal peptide" evidence="3">
    <location>
        <begin position="1"/>
        <end position="23"/>
    </location>
</feature>
<dbReference type="Proteomes" id="UP000078284">
    <property type="component" value="Chromosome 1"/>
</dbReference>
<keyword evidence="1" id="KW-0813">Transport</keyword>
<name>A0A178WHK9_ARATH</name>
<dbReference type="EMBL" id="LUHQ01000001">
    <property type="protein sequence ID" value="OAP17025.1"/>
    <property type="molecule type" value="Genomic_DNA"/>
</dbReference>
<keyword evidence="3" id="KW-0732">Signal</keyword>
<dbReference type="SUPFAM" id="SSF47699">
    <property type="entry name" value="Bifunctional inhibitor/lipid-transfer protein/seed storage 2S albumin"/>
    <property type="match status" value="1"/>
</dbReference>
<evidence type="ECO:0000313" key="7">
    <source>
        <dbReference type="Proteomes" id="UP000078284"/>
    </source>
</evidence>
<sequence>MKMKFTTLVFVAFVLSSMAPTKAEEKAACVVTDLKACLPDIIGETPPSTECCTKLKDKKSCFCEYLKNPLIAPYMTSAKQVLEACGVPVPVCQRF</sequence>
<feature type="domain" description="Bifunctional inhibitor/plant lipid transfer protein/seed storage helical" evidence="4">
    <location>
        <begin position="29"/>
        <end position="92"/>
    </location>
</feature>
<dbReference type="ExpressionAtlas" id="A0A178WHK9">
    <property type="expression patterns" value="baseline and differential"/>
</dbReference>
<evidence type="ECO:0000256" key="1">
    <source>
        <dbReference type="ARBA" id="ARBA00022448"/>
    </source>
</evidence>
<dbReference type="CDD" id="cd01959">
    <property type="entry name" value="nsLTP2"/>
    <property type="match status" value="1"/>
</dbReference>
<dbReference type="PANTHER" id="PTHR33214">
    <property type="entry name" value="BIFUNCTIONAL INHIBITOR/LIPID-TRANSFER PROTEIN/SEED STORAGE 2S ALBUMIN SUPERFAMILY PROTEIN"/>
    <property type="match status" value="1"/>
</dbReference>
<gene>
    <name evidence="5" type="ordered locus">AXX17_At1g07440</name>
    <name evidence="6" type="ORF">AN1_LOCUS843</name>
</gene>
<reference evidence="7" key="1">
    <citation type="journal article" date="2016" name="Proc. Natl. Acad. Sci. U.S.A.">
        <title>Chromosome-level assembly of Arabidopsis thaliana Ler reveals the extent of translocation and inversion polymorphisms.</title>
        <authorList>
            <person name="Zapata L."/>
            <person name="Ding J."/>
            <person name="Willing E.M."/>
            <person name="Hartwig B."/>
            <person name="Bezdan D."/>
            <person name="Jiao W.B."/>
            <person name="Patel V."/>
            <person name="Velikkakam James G."/>
            <person name="Koornneef M."/>
            <person name="Ossowski S."/>
            <person name="Schneeberger K."/>
        </authorList>
    </citation>
    <scope>NUCLEOTIDE SEQUENCE [LARGE SCALE GENOMIC DNA]</scope>
    <source>
        <strain evidence="7">cv. Landsberg erecta</strain>
    </source>
</reference>
<dbReference type="AlphaFoldDB" id="A0A178WHK9"/>
<dbReference type="GO" id="GO:0008289">
    <property type="term" value="F:lipid binding"/>
    <property type="evidence" value="ECO:0007669"/>
    <property type="project" value="UniProtKB-KW"/>
</dbReference>
<dbReference type="SMART" id="SM00499">
    <property type="entry name" value="AAI"/>
    <property type="match status" value="1"/>
</dbReference>
<dbReference type="InterPro" id="IPR016140">
    <property type="entry name" value="Bifunc_inhib/LTP/seed_store"/>
</dbReference>
<dbReference type="InterPro" id="IPR033872">
    <property type="entry name" value="nsLTP2"/>
</dbReference>
<dbReference type="Proteomes" id="UP000426265">
    <property type="component" value="Unassembled WGS sequence"/>
</dbReference>
<evidence type="ECO:0000313" key="8">
    <source>
        <dbReference type="Proteomes" id="UP000426265"/>
    </source>
</evidence>
<accession>A0A178WHK9</accession>
<keyword evidence="2" id="KW-0446">Lipid-binding</keyword>
<proteinExistence type="predicted"/>
<reference evidence="6 8" key="3">
    <citation type="submission" date="2019-11" db="EMBL/GenBank/DDBJ databases">
        <authorList>
            <person name="Jiao W.-B."/>
            <person name="Schneeberger K."/>
        </authorList>
    </citation>
    <scope>NUCLEOTIDE SEQUENCE [LARGE SCALE GENOMIC DNA]</scope>
    <source>
        <strain evidence="8">cv. An-1</strain>
    </source>
</reference>
<dbReference type="EMBL" id="CACRSJ010000104">
    <property type="protein sequence ID" value="VYS45338.1"/>
    <property type="molecule type" value="Genomic_DNA"/>
</dbReference>
<dbReference type="GO" id="GO:0006869">
    <property type="term" value="P:lipid transport"/>
    <property type="evidence" value="ECO:0007669"/>
    <property type="project" value="InterPro"/>
</dbReference>
<dbReference type="Pfam" id="PF00234">
    <property type="entry name" value="Tryp_alpha_amyl"/>
    <property type="match status" value="1"/>
</dbReference>
<dbReference type="InterPro" id="IPR036312">
    <property type="entry name" value="Bifun_inhib/LTP/seed_sf"/>
</dbReference>
<evidence type="ECO:0000313" key="6">
    <source>
        <dbReference type="EMBL" id="VYS45338.1"/>
    </source>
</evidence>
<evidence type="ECO:0000313" key="5">
    <source>
        <dbReference type="EMBL" id="OAP17025.1"/>
    </source>
</evidence>
<organism evidence="5 7">
    <name type="scientific">Arabidopsis thaliana</name>
    <name type="common">Mouse-ear cress</name>
    <dbReference type="NCBI Taxonomy" id="3702"/>
    <lineage>
        <taxon>Eukaryota</taxon>
        <taxon>Viridiplantae</taxon>
        <taxon>Streptophyta</taxon>
        <taxon>Embryophyta</taxon>
        <taxon>Tracheophyta</taxon>
        <taxon>Spermatophyta</taxon>
        <taxon>Magnoliopsida</taxon>
        <taxon>eudicotyledons</taxon>
        <taxon>Gunneridae</taxon>
        <taxon>Pentapetalae</taxon>
        <taxon>rosids</taxon>
        <taxon>malvids</taxon>
        <taxon>Brassicales</taxon>
        <taxon>Brassicaceae</taxon>
        <taxon>Camelineae</taxon>
        <taxon>Arabidopsis</taxon>
    </lineage>
</organism>
<reference evidence="5" key="2">
    <citation type="submission" date="2016-03" db="EMBL/GenBank/DDBJ databases">
        <title>Full-length assembly of Arabidopsis thaliana Ler reveals the complement of translocations and inversions.</title>
        <authorList>
            <person name="Zapata L."/>
            <person name="Schneeberger K."/>
            <person name="Ossowski S."/>
        </authorList>
    </citation>
    <scope>NUCLEOTIDE SEQUENCE [LARGE SCALE GENOMIC DNA]</scope>
    <source>
        <tissue evidence="5">Leaf</tissue>
    </source>
</reference>
<protein>
    <recommendedName>
        <fullName evidence="4">Bifunctional inhibitor/plant lipid transfer protein/seed storage helical domain-containing protein</fullName>
    </recommendedName>
</protein>
<evidence type="ECO:0000259" key="4">
    <source>
        <dbReference type="SMART" id="SM00499"/>
    </source>
</evidence>
<evidence type="ECO:0000256" key="3">
    <source>
        <dbReference type="SAM" id="SignalP"/>
    </source>
</evidence>
<feature type="chain" id="PRO_5033733766" description="Bifunctional inhibitor/plant lipid transfer protein/seed storage helical domain-containing protein" evidence="3">
    <location>
        <begin position="24"/>
        <end position="95"/>
    </location>
</feature>
<evidence type="ECO:0000256" key="2">
    <source>
        <dbReference type="ARBA" id="ARBA00023121"/>
    </source>
</evidence>
<dbReference type="Gene3D" id="1.10.110.10">
    <property type="entry name" value="Plant lipid-transfer and hydrophobic proteins"/>
    <property type="match status" value="1"/>
</dbReference>
<dbReference type="PANTHER" id="PTHR33214:SF47">
    <property type="entry name" value="BIFUNCTIONAL INHIBITOR_LIPID-TRANSFER PROTEIN_SEED STORAGE 2S ALBUMIN SUPERFAMILY PROTEIN"/>
    <property type="match status" value="1"/>
</dbReference>